<accession>A0ACA9MB84</accession>
<dbReference type="EMBL" id="CAJVQC010007057">
    <property type="protein sequence ID" value="CAG8574652.1"/>
    <property type="molecule type" value="Genomic_DNA"/>
</dbReference>
<organism evidence="1 2">
    <name type="scientific">Racocetra persica</name>
    <dbReference type="NCBI Taxonomy" id="160502"/>
    <lineage>
        <taxon>Eukaryota</taxon>
        <taxon>Fungi</taxon>
        <taxon>Fungi incertae sedis</taxon>
        <taxon>Mucoromycota</taxon>
        <taxon>Glomeromycotina</taxon>
        <taxon>Glomeromycetes</taxon>
        <taxon>Diversisporales</taxon>
        <taxon>Gigasporaceae</taxon>
        <taxon>Racocetra</taxon>
    </lineage>
</organism>
<gene>
    <name evidence="1" type="ORF">RPERSI_LOCUS4894</name>
</gene>
<reference evidence="1" key="1">
    <citation type="submission" date="2021-06" db="EMBL/GenBank/DDBJ databases">
        <authorList>
            <person name="Kallberg Y."/>
            <person name="Tangrot J."/>
            <person name="Rosling A."/>
        </authorList>
    </citation>
    <scope>NUCLEOTIDE SEQUENCE</scope>
    <source>
        <strain evidence="1">MA461A</strain>
    </source>
</reference>
<dbReference type="Proteomes" id="UP000789920">
    <property type="component" value="Unassembled WGS sequence"/>
</dbReference>
<evidence type="ECO:0000313" key="2">
    <source>
        <dbReference type="Proteomes" id="UP000789920"/>
    </source>
</evidence>
<protein>
    <submittedName>
        <fullName evidence="1">21057_t:CDS:1</fullName>
    </submittedName>
</protein>
<comment type="caution">
    <text evidence="1">The sequence shown here is derived from an EMBL/GenBank/DDBJ whole genome shotgun (WGS) entry which is preliminary data.</text>
</comment>
<feature type="non-terminal residue" evidence="1">
    <location>
        <position position="1"/>
    </location>
</feature>
<keyword evidence="2" id="KW-1185">Reference proteome</keyword>
<proteinExistence type="predicted"/>
<evidence type="ECO:0000313" key="1">
    <source>
        <dbReference type="EMBL" id="CAG8574652.1"/>
    </source>
</evidence>
<name>A0ACA9MB84_9GLOM</name>
<sequence>TDNLLFKTEFQKIEELEKEKVPQTQNKYKTLEIQMLFKTNEALLKYQKSPFAASNRNPPLTPKTFREYMNQLSSNIKKLEKLQEQEKNENVDKMLTNLIDHIATIDSNFQKFKEMSDQEAKMHLDNMKYIEALPEGLKKKKLHETYQEIPEQNINLTKAQRRAIQAKLIAIANTSLMKKKGKELTKDLKDPTRTLPITGEPSVQGQGITMHNTEALKMPEPPTVQA</sequence>